<feature type="region of interest" description="Disordered" evidence="2">
    <location>
        <begin position="1"/>
        <end position="22"/>
    </location>
</feature>
<dbReference type="OrthoDB" id="1222728at2"/>
<evidence type="ECO:0000313" key="3">
    <source>
        <dbReference type="EMBL" id="EPH18498.1"/>
    </source>
</evidence>
<sequence>MSGQRKNNFINKSNSKKMATKSSIHIKPCNTKSSEVHNRRTAEYMRNIGTSKIYIVPELSADNEQWINPDFGNPDLQTHYDNIKQMVKEKTGRAMQEKERERKGKNGKIIKVAGCSPIREGVLLIKPDTTLADVKKFGEECQRRWGIAPLQIFLHKDEGHWLSGQPDMEDKESFKVGEKWFKPNYHAHIVFDWMNHDTGKSQKLNDNDMMEMQTLASDILSMKRGQSKTVTGKEHLERNDFIIEKQKEEMNRLDATRQYREYQLEMTNQKMQEAENRTNSLIETANQKERQSEDLDRAIKEKRSKLNREKGSELLDAAVGWATGKSKSLKGEIEGLRHEISTHEETIEQLQGRIQTMQSDHHRELMKLEAKHQSELNRKEAAHTEETARLKNRISWQNQIIGTLSFFLLKTSDIFRKAVNGIIRLAREYYKPRFDAEQVSDIKSALNLFGDDKQSQQTAGNFLYITAQQKGKLDNREQIKARREVDNVVDGHYDQQQKRGDSIRR</sequence>
<feature type="compositionally biased region" description="Low complexity" evidence="2">
    <location>
        <begin position="1"/>
        <end position="13"/>
    </location>
</feature>
<keyword evidence="1" id="KW-0175">Coiled coil</keyword>
<proteinExistence type="predicted"/>
<name>S3YLD9_BACSE</name>
<evidence type="ECO:0000256" key="2">
    <source>
        <dbReference type="SAM" id="MobiDB-lite"/>
    </source>
</evidence>
<protein>
    <recommendedName>
        <fullName evidence="5">Mobilization protein</fullName>
    </recommendedName>
</protein>
<evidence type="ECO:0008006" key="5">
    <source>
        <dbReference type="Google" id="ProtNLM"/>
    </source>
</evidence>
<feature type="region of interest" description="Disordered" evidence="2">
    <location>
        <begin position="483"/>
        <end position="505"/>
    </location>
</feature>
<reference evidence="3 4" key="1">
    <citation type="submission" date="2013-05" db="EMBL/GenBank/DDBJ databases">
        <title>The Genome Sequence of Bacteroides stercoris CC31F.</title>
        <authorList>
            <consortium name="The Broad Institute Genomics Platform"/>
            <person name="Earl A."/>
            <person name="Ward D."/>
            <person name="Feldgarden M."/>
            <person name="Gevers D."/>
            <person name="Oliphant K."/>
            <person name="Allen-Vercoe E."/>
            <person name="Walker B."/>
            <person name="Young S."/>
            <person name="Zeng Q."/>
            <person name="Gargeya S."/>
            <person name="Fitzgerald M."/>
            <person name="Haas B."/>
            <person name="Abouelleil A."/>
            <person name="Allen A.W."/>
            <person name="Alvarado L."/>
            <person name="Arachchi H.M."/>
            <person name="Berlin A.M."/>
            <person name="Chapman S.B."/>
            <person name="Gainer-Dewar J."/>
            <person name="Goldberg J."/>
            <person name="Griggs A."/>
            <person name="Gujja S."/>
            <person name="Hansen M."/>
            <person name="Howarth C."/>
            <person name="Imamovic A."/>
            <person name="Ireland A."/>
            <person name="Larimer J."/>
            <person name="McCowan C."/>
            <person name="Murphy C."/>
            <person name="Pearson M."/>
            <person name="Poon T.W."/>
            <person name="Priest M."/>
            <person name="Roberts A."/>
            <person name="Saif S."/>
            <person name="Shea T."/>
            <person name="Sisk P."/>
            <person name="Sykes S."/>
            <person name="Wortman J."/>
            <person name="Nusbaum C."/>
            <person name="Birren B."/>
        </authorList>
    </citation>
    <scope>NUCLEOTIDE SEQUENCE [LARGE SCALE GENOMIC DNA]</scope>
    <source>
        <strain evidence="3 4">CC31F</strain>
    </source>
</reference>
<feature type="coiled-coil region" evidence="1">
    <location>
        <begin position="245"/>
        <end position="360"/>
    </location>
</feature>
<evidence type="ECO:0000256" key="1">
    <source>
        <dbReference type="SAM" id="Coils"/>
    </source>
</evidence>
<comment type="caution">
    <text evidence="3">The sequence shown here is derived from an EMBL/GenBank/DDBJ whole genome shotgun (WGS) entry which is preliminary data.</text>
</comment>
<accession>S3YLD9</accession>
<evidence type="ECO:0000313" key="4">
    <source>
        <dbReference type="Proteomes" id="UP000014614"/>
    </source>
</evidence>
<dbReference type="PATRIC" id="fig|1073351.3.peg.2796"/>
<dbReference type="HOGENOM" id="CLU_043764_0_0_10"/>
<gene>
    <name evidence="3" type="ORF">HMPREF1181_02763</name>
</gene>
<dbReference type="Proteomes" id="UP000014614">
    <property type="component" value="Unassembled WGS sequence"/>
</dbReference>
<organism evidence="3 4">
    <name type="scientific">Bacteroides stercoris CC31F</name>
    <dbReference type="NCBI Taxonomy" id="1073351"/>
    <lineage>
        <taxon>Bacteria</taxon>
        <taxon>Pseudomonadati</taxon>
        <taxon>Bacteroidota</taxon>
        <taxon>Bacteroidia</taxon>
        <taxon>Bacteroidales</taxon>
        <taxon>Bacteroidaceae</taxon>
        <taxon>Bacteroides</taxon>
    </lineage>
</organism>
<dbReference type="EMBL" id="ATFP01000044">
    <property type="protein sequence ID" value="EPH18498.1"/>
    <property type="molecule type" value="Genomic_DNA"/>
</dbReference>
<dbReference type="AlphaFoldDB" id="S3YLD9"/>